<evidence type="ECO:0000313" key="2">
    <source>
        <dbReference type="EMBL" id="GIY34929.1"/>
    </source>
</evidence>
<protein>
    <submittedName>
        <fullName evidence="2">Uncharacterized protein</fullName>
    </submittedName>
</protein>
<keyword evidence="1" id="KW-0472">Membrane</keyword>
<dbReference type="EMBL" id="BPLQ01008115">
    <property type="protein sequence ID" value="GIY34929.1"/>
    <property type="molecule type" value="Genomic_DNA"/>
</dbReference>
<dbReference type="Proteomes" id="UP001054837">
    <property type="component" value="Unassembled WGS sequence"/>
</dbReference>
<reference evidence="2 3" key="1">
    <citation type="submission" date="2021-06" db="EMBL/GenBank/DDBJ databases">
        <title>Caerostris darwini draft genome.</title>
        <authorList>
            <person name="Kono N."/>
            <person name="Arakawa K."/>
        </authorList>
    </citation>
    <scope>NUCLEOTIDE SEQUENCE [LARGE SCALE GENOMIC DNA]</scope>
</reference>
<keyword evidence="1" id="KW-1133">Transmembrane helix</keyword>
<accession>A0AAV4SPM4</accession>
<organism evidence="2 3">
    <name type="scientific">Caerostris darwini</name>
    <dbReference type="NCBI Taxonomy" id="1538125"/>
    <lineage>
        <taxon>Eukaryota</taxon>
        <taxon>Metazoa</taxon>
        <taxon>Ecdysozoa</taxon>
        <taxon>Arthropoda</taxon>
        <taxon>Chelicerata</taxon>
        <taxon>Arachnida</taxon>
        <taxon>Araneae</taxon>
        <taxon>Araneomorphae</taxon>
        <taxon>Entelegynae</taxon>
        <taxon>Araneoidea</taxon>
        <taxon>Araneidae</taxon>
        <taxon>Caerostris</taxon>
    </lineage>
</organism>
<keyword evidence="3" id="KW-1185">Reference proteome</keyword>
<dbReference type="AlphaFoldDB" id="A0AAV4SPM4"/>
<evidence type="ECO:0000256" key="1">
    <source>
        <dbReference type="SAM" id="Phobius"/>
    </source>
</evidence>
<evidence type="ECO:0000313" key="3">
    <source>
        <dbReference type="Proteomes" id="UP001054837"/>
    </source>
</evidence>
<comment type="caution">
    <text evidence="2">The sequence shown here is derived from an EMBL/GenBank/DDBJ whole genome shotgun (WGS) entry which is preliminary data.</text>
</comment>
<keyword evidence="1" id="KW-0812">Transmembrane</keyword>
<sequence length="98" mass="10745">MISYVCYELVEGKIAYKGKILIQNSAPECNHPNVFRVALTMAILNGALQNGNVPIGANVRMLQIGCKESRLTDSTILLIISLISISTYYVIVENEATL</sequence>
<name>A0AAV4SPM4_9ARAC</name>
<feature type="transmembrane region" description="Helical" evidence="1">
    <location>
        <begin position="71"/>
        <end position="91"/>
    </location>
</feature>
<proteinExistence type="predicted"/>
<gene>
    <name evidence="2" type="ORF">CDAR_36381</name>
</gene>